<feature type="compositionally biased region" description="Polar residues" evidence="1">
    <location>
        <begin position="64"/>
        <end position="75"/>
    </location>
</feature>
<feature type="compositionally biased region" description="Low complexity" evidence="1">
    <location>
        <begin position="570"/>
        <end position="587"/>
    </location>
</feature>
<evidence type="ECO:0000313" key="3">
    <source>
        <dbReference type="Proteomes" id="UP001194696"/>
    </source>
</evidence>
<dbReference type="Proteomes" id="UP001194696">
    <property type="component" value="Unassembled WGS sequence"/>
</dbReference>
<evidence type="ECO:0000256" key="1">
    <source>
        <dbReference type="SAM" id="MobiDB-lite"/>
    </source>
</evidence>
<feature type="region of interest" description="Disordered" evidence="1">
    <location>
        <begin position="1"/>
        <end position="89"/>
    </location>
</feature>
<comment type="caution">
    <text evidence="2">The sequence shown here is derived from an EMBL/GenBank/DDBJ whole genome shotgun (WGS) entry which is preliminary data.</text>
</comment>
<sequence length="890" mass="97177">MWSVKDKQDERQRPPTPRWDPSVAVSPNASLLHQRRSNPKFGRTLPPKLTENDNHLQKTPPPSSTDMQNFTTSSHQQDHPQDSPSTTSPLLTRTEHLAALQARTTTLQQFQQLDQIHTTTVDPRRVSFLTEPYHTEEDNTLLAIHPLPQLPFAQPTPRTRELTPPTSLLSLAFSPSLLPWNSHAVSPFPHRSLSELSDHLAAGSHTANEIDSHSDSGSGSSRSTRIIRPELTGGICPRTGFGGKSLALPRPSRLSFVETAGSSEDQSSSAQTPVSKFHSPRGSTSGRGGAAYPGSSSSSSTIVSAGSTSATLSPLSDEHRTEMDAQIHRYNLNNEHRVRYIMDERLPTIFKSCDILVRSMLEDPRWISVISGPVHDFGRLPAREFKKTHVSASGQPLKIMTETLHHDNRDGIQRSAVVSSKVDRVMDIDQSKSDAHLEDIKEEEEGTPVERQTACDEHDKVNTPPSTKRSHQVVVNSNKQDPSFVSSSGPVSPLLKTLGPQSPPRKTSTEVSPLPKSTDSAQPLLKPSEPICPSFKAPCLENISVKPVIEEPPPFVTTFFHDSDLKLSPHHSNSSQGASSGESTASGQKRKREDGSSSELLKSTRTNVSPQLCGSGAHGRRAAPGSRANVGPGHTVTSHEHQVAIVASSSTSIMQYSSTSGRQLAEKVDPGGPINKKQSLPSSLLEKERPSLKSPYAGYMSSRAKTVKLDAELSRCMHSFLDCCVQLLIYLQRPAQIASLSEHNDAFDYAPSTMSTPIHYSNRSGVPETPTPPNFPHAPLSVKMKLKEELKKLIKGGNDVFIAMEKYHAERADLLSKMHARKHGSDGHAFAEGGSGMAIEGKEQDDDALAQLELCLELLDMRHSSTVRYGALELQSSCAALYQMLRTVFA</sequence>
<feature type="region of interest" description="Disordered" evidence="1">
    <location>
        <begin position="566"/>
        <end position="635"/>
    </location>
</feature>
<gene>
    <name evidence="2" type="ORF">BGZ96_011506</name>
</gene>
<feature type="region of interest" description="Disordered" evidence="1">
    <location>
        <begin position="423"/>
        <end position="529"/>
    </location>
</feature>
<feature type="region of interest" description="Disordered" evidence="1">
    <location>
        <begin position="661"/>
        <end position="687"/>
    </location>
</feature>
<reference evidence="2 3" key="1">
    <citation type="journal article" date="2020" name="Fungal Divers.">
        <title>Resolving the Mortierellaceae phylogeny through synthesis of multi-gene phylogenetics and phylogenomics.</title>
        <authorList>
            <person name="Vandepol N."/>
            <person name="Liber J."/>
            <person name="Desiro A."/>
            <person name="Na H."/>
            <person name="Kennedy M."/>
            <person name="Barry K."/>
            <person name="Grigoriev I.V."/>
            <person name="Miller A.N."/>
            <person name="O'Donnell K."/>
            <person name="Stajich J.E."/>
            <person name="Bonito G."/>
        </authorList>
    </citation>
    <scope>NUCLEOTIDE SEQUENCE [LARGE SCALE GENOMIC DNA]</scope>
    <source>
        <strain evidence="2 3">AD045</strain>
    </source>
</reference>
<feature type="compositionally biased region" description="Polar residues" evidence="1">
    <location>
        <begin position="463"/>
        <end position="481"/>
    </location>
</feature>
<feature type="compositionally biased region" description="Polar residues" evidence="1">
    <location>
        <begin position="597"/>
        <end position="612"/>
    </location>
</feature>
<feature type="compositionally biased region" description="Basic and acidic residues" evidence="1">
    <location>
        <begin position="1"/>
        <end position="13"/>
    </location>
</feature>
<name>A0ABQ7KB90_9FUNG</name>
<evidence type="ECO:0000313" key="2">
    <source>
        <dbReference type="EMBL" id="KAG0295556.1"/>
    </source>
</evidence>
<proteinExistence type="predicted"/>
<keyword evidence="3" id="KW-1185">Reference proteome</keyword>
<accession>A0ABQ7KB90</accession>
<feature type="compositionally biased region" description="Low complexity" evidence="1">
    <location>
        <begin position="292"/>
        <end position="311"/>
    </location>
</feature>
<feature type="compositionally biased region" description="Polar residues" evidence="1">
    <location>
        <begin position="260"/>
        <end position="274"/>
    </location>
</feature>
<protein>
    <submittedName>
        <fullName evidence="2">Uncharacterized protein</fullName>
    </submittedName>
</protein>
<dbReference type="EMBL" id="JAAAIM010000081">
    <property type="protein sequence ID" value="KAG0295556.1"/>
    <property type="molecule type" value="Genomic_DNA"/>
</dbReference>
<feature type="region of interest" description="Disordered" evidence="1">
    <location>
        <begin position="204"/>
        <end position="319"/>
    </location>
</feature>
<feature type="compositionally biased region" description="Low complexity" evidence="1">
    <location>
        <begin position="482"/>
        <end position="493"/>
    </location>
</feature>
<feature type="compositionally biased region" description="Low complexity" evidence="1">
    <location>
        <begin position="215"/>
        <end position="226"/>
    </location>
</feature>
<feature type="compositionally biased region" description="Polar residues" evidence="1">
    <location>
        <begin position="504"/>
        <end position="521"/>
    </location>
</feature>
<feature type="compositionally biased region" description="Basic and acidic residues" evidence="1">
    <location>
        <begin position="423"/>
        <end position="439"/>
    </location>
</feature>
<organism evidence="2 3">
    <name type="scientific">Linnemannia gamsii</name>
    <dbReference type="NCBI Taxonomy" id="64522"/>
    <lineage>
        <taxon>Eukaryota</taxon>
        <taxon>Fungi</taxon>
        <taxon>Fungi incertae sedis</taxon>
        <taxon>Mucoromycota</taxon>
        <taxon>Mortierellomycotina</taxon>
        <taxon>Mortierellomycetes</taxon>
        <taxon>Mortierellales</taxon>
        <taxon>Mortierellaceae</taxon>
        <taxon>Linnemannia</taxon>
    </lineage>
</organism>